<evidence type="ECO:0000313" key="2">
    <source>
        <dbReference type="EMBL" id="KAI9186899.1"/>
    </source>
</evidence>
<name>A0AAD5J655_ACENE</name>
<feature type="region of interest" description="Disordered" evidence="1">
    <location>
        <begin position="212"/>
        <end position="231"/>
    </location>
</feature>
<protein>
    <submittedName>
        <fullName evidence="2">Uncharacterized protein</fullName>
    </submittedName>
</protein>
<dbReference type="Proteomes" id="UP001064489">
    <property type="component" value="Chromosome 3"/>
</dbReference>
<accession>A0AAD5J655</accession>
<sequence>MAVQPGRAKYPDFQSRILLTRNRLMIFRVSGPVVFCPGSGYTRIPGRFGFWANVFGTITTYLLKRHRINGTPPPPPPPCVVEYSWFSWKLHVCIYSLTPLLEETCDYIAGEGGIDSVAHHHSVVGEAAVHEPAHPVARRTLAGHEGSVAQWYTKPRISAAKPRRLHRGEGGIRFRRPITIASSAKQQCTSQPSVARRMLAGHEGSVAQWYTKPRISAAKPRRSPMLDDPQSTTSEENFYMGAFKRRRGSVSLIGLIRNKDRQLTLLVKFSGNQYRIAAFGTKSKLDHHDMEFFNGLLEFDLEYHSIDAGRRMCPGISSILHRYEAYT</sequence>
<proteinExistence type="predicted"/>
<gene>
    <name evidence="2" type="ORF">LWI28_022042</name>
</gene>
<reference evidence="2" key="2">
    <citation type="submission" date="2023-02" db="EMBL/GenBank/DDBJ databases">
        <authorList>
            <person name="Swenson N.G."/>
            <person name="Wegrzyn J.L."/>
            <person name="Mcevoy S.L."/>
        </authorList>
    </citation>
    <scope>NUCLEOTIDE SEQUENCE</scope>
    <source>
        <strain evidence="2">91603</strain>
        <tissue evidence="2">Leaf</tissue>
    </source>
</reference>
<evidence type="ECO:0000313" key="3">
    <source>
        <dbReference type="Proteomes" id="UP001064489"/>
    </source>
</evidence>
<dbReference type="EMBL" id="JAJSOW010000100">
    <property type="protein sequence ID" value="KAI9186899.1"/>
    <property type="molecule type" value="Genomic_DNA"/>
</dbReference>
<keyword evidence="3" id="KW-1185">Reference proteome</keyword>
<evidence type="ECO:0000256" key="1">
    <source>
        <dbReference type="SAM" id="MobiDB-lite"/>
    </source>
</evidence>
<organism evidence="2 3">
    <name type="scientific">Acer negundo</name>
    <name type="common">Box elder</name>
    <dbReference type="NCBI Taxonomy" id="4023"/>
    <lineage>
        <taxon>Eukaryota</taxon>
        <taxon>Viridiplantae</taxon>
        <taxon>Streptophyta</taxon>
        <taxon>Embryophyta</taxon>
        <taxon>Tracheophyta</taxon>
        <taxon>Spermatophyta</taxon>
        <taxon>Magnoliopsida</taxon>
        <taxon>eudicotyledons</taxon>
        <taxon>Gunneridae</taxon>
        <taxon>Pentapetalae</taxon>
        <taxon>rosids</taxon>
        <taxon>malvids</taxon>
        <taxon>Sapindales</taxon>
        <taxon>Sapindaceae</taxon>
        <taxon>Hippocastanoideae</taxon>
        <taxon>Acereae</taxon>
        <taxon>Acer</taxon>
    </lineage>
</organism>
<comment type="caution">
    <text evidence="2">The sequence shown here is derived from an EMBL/GenBank/DDBJ whole genome shotgun (WGS) entry which is preliminary data.</text>
</comment>
<reference evidence="2" key="1">
    <citation type="journal article" date="2022" name="Plant J.">
        <title>Strategies of tolerance reflected in two North American maple genomes.</title>
        <authorList>
            <person name="McEvoy S.L."/>
            <person name="Sezen U.U."/>
            <person name="Trouern-Trend A."/>
            <person name="McMahon S.M."/>
            <person name="Schaberg P.G."/>
            <person name="Yang J."/>
            <person name="Wegrzyn J.L."/>
            <person name="Swenson N.G."/>
        </authorList>
    </citation>
    <scope>NUCLEOTIDE SEQUENCE</scope>
    <source>
        <strain evidence="2">91603</strain>
    </source>
</reference>
<dbReference type="AlphaFoldDB" id="A0AAD5J655"/>